<comment type="pathway">
    <text evidence="2 18">Carbohydrate metabolism; tricarboxylic acid cycle; fumarate from succinate (eukaryal route): step 1/1.</text>
</comment>
<gene>
    <name evidence="21" type="ORF">AB6A40_006227</name>
</gene>
<dbReference type="AlphaFoldDB" id="A0ABD6EHY8"/>
<dbReference type="FunFam" id="1.10.1060.10:FF:000029">
    <property type="entry name" value="Succinate dehydrogenase [ubiquinone] iron-sulfur subunit, mitochondrial"/>
    <property type="match status" value="1"/>
</dbReference>
<dbReference type="SUPFAM" id="SSF46548">
    <property type="entry name" value="alpha-helical ferredoxin"/>
    <property type="match status" value="1"/>
</dbReference>
<evidence type="ECO:0000256" key="14">
    <source>
        <dbReference type="ARBA" id="ARBA00023014"/>
    </source>
</evidence>
<comment type="catalytic activity">
    <reaction evidence="18">
        <text>a quinone + succinate = fumarate + a quinol</text>
        <dbReference type="Rhea" id="RHEA:40523"/>
        <dbReference type="ChEBI" id="CHEBI:24646"/>
        <dbReference type="ChEBI" id="CHEBI:29806"/>
        <dbReference type="ChEBI" id="CHEBI:30031"/>
        <dbReference type="ChEBI" id="CHEBI:132124"/>
    </reaction>
</comment>
<protein>
    <recommendedName>
        <fullName evidence="5 18">Succinate dehydrogenase [ubiquinone] iron-sulfur subunit, mitochondrial</fullName>
        <ecNumber evidence="4 18">1.3.5.1</ecNumber>
    </recommendedName>
</protein>
<evidence type="ECO:0000256" key="15">
    <source>
        <dbReference type="ARBA" id="ARBA00023128"/>
    </source>
</evidence>
<evidence type="ECO:0000256" key="18">
    <source>
        <dbReference type="RuleBase" id="RU361237"/>
    </source>
</evidence>
<dbReference type="GO" id="GO:0006099">
    <property type="term" value="P:tricarboxylic acid cycle"/>
    <property type="evidence" value="ECO:0007669"/>
    <property type="project" value="UniProtKB-KW"/>
</dbReference>
<keyword evidence="17 18" id="KW-0003">3Fe-4S</keyword>
<evidence type="ECO:0000256" key="12">
    <source>
        <dbReference type="ARBA" id="ARBA00023002"/>
    </source>
</evidence>
<name>A0ABD6EHY8_9BILA</name>
<keyword evidence="16" id="KW-0472">Membrane</keyword>
<dbReference type="GO" id="GO:0051537">
    <property type="term" value="F:2 iron, 2 sulfur cluster binding"/>
    <property type="evidence" value="ECO:0007669"/>
    <property type="project" value="UniProtKB-KW"/>
</dbReference>
<evidence type="ECO:0000256" key="6">
    <source>
        <dbReference type="ARBA" id="ARBA00022485"/>
    </source>
</evidence>
<evidence type="ECO:0000256" key="2">
    <source>
        <dbReference type="ARBA" id="ARBA00004788"/>
    </source>
</evidence>
<feature type="domain" description="2Fe-2S ferredoxin-type" evidence="19">
    <location>
        <begin position="48"/>
        <end position="127"/>
    </location>
</feature>
<dbReference type="PROSITE" id="PS00197">
    <property type="entry name" value="2FE2S_FER_1"/>
    <property type="match status" value="1"/>
</dbReference>
<dbReference type="InterPro" id="IPR017900">
    <property type="entry name" value="4Fe4S_Fe_S_CS"/>
</dbReference>
<dbReference type="EC" id="1.3.5.1" evidence="4 18"/>
<evidence type="ECO:0000256" key="5">
    <source>
        <dbReference type="ARBA" id="ARBA00016766"/>
    </source>
</evidence>
<dbReference type="InterPro" id="IPR050573">
    <property type="entry name" value="SDH/FRD_Iron-Sulfur"/>
</dbReference>
<dbReference type="InterPro" id="IPR012675">
    <property type="entry name" value="Beta-grasp_dom_sf"/>
</dbReference>
<evidence type="ECO:0000256" key="4">
    <source>
        <dbReference type="ARBA" id="ARBA00012792"/>
    </source>
</evidence>
<keyword evidence="15 18" id="KW-0496">Mitochondrion</keyword>
<dbReference type="Gene3D" id="3.10.20.30">
    <property type="match status" value="1"/>
</dbReference>
<keyword evidence="10 18" id="KW-0999">Mitochondrion inner membrane</keyword>
<dbReference type="InterPro" id="IPR025192">
    <property type="entry name" value="Succ_DH/fum_Rdtase_N"/>
</dbReference>
<dbReference type="Pfam" id="PF13534">
    <property type="entry name" value="Fer4_17"/>
    <property type="match status" value="1"/>
</dbReference>
<evidence type="ECO:0000256" key="3">
    <source>
        <dbReference type="ARBA" id="ARBA00009433"/>
    </source>
</evidence>
<dbReference type="GO" id="GO:0005743">
    <property type="term" value="C:mitochondrial inner membrane"/>
    <property type="evidence" value="ECO:0007669"/>
    <property type="project" value="UniProtKB-SubCell"/>
</dbReference>
<comment type="function">
    <text evidence="18">Iron-sulfur protein (IP) subunit of succinate dehydrogenase (SDH) that is involved in complex II of the mitochondrial electron transport chain and is responsible for transferring electrons from succinate to ubiquinone (coenzyme Q).</text>
</comment>
<keyword evidence="14 18" id="KW-0411">Iron-sulfur</keyword>
<dbReference type="Pfam" id="PF13085">
    <property type="entry name" value="Fer2_3"/>
    <property type="match status" value="1"/>
</dbReference>
<comment type="similarity">
    <text evidence="3 18">Belongs to the succinate dehydrogenase/fumarate reductase iron-sulfur protein family.</text>
</comment>
<evidence type="ECO:0000256" key="17">
    <source>
        <dbReference type="ARBA" id="ARBA00023291"/>
    </source>
</evidence>
<dbReference type="FunFam" id="3.10.20.30:FF:000007">
    <property type="entry name" value="Succinate dehydrogenase [ubiquinone] iron-sulfur subunit, mitochondrial"/>
    <property type="match status" value="1"/>
</dbReference>
<dbReference type="InterPro" id="IPR006058">
    <property type="entry name" value="2Fe2S_fd_BS"/>
</dbReference>
<dbReference type="EMBL" id="JBGFUD010004288">
    <property type="protein sequence ID" value="MFH4979518.1"/>
    <property type="molecule type" value="Genomic_DNA"/>
</dbReference>
<evidence type="ECO:0000259" key="20">
    <source>
        <dbReference type="PROSITE" id="PS51379"/>
    </source>
</evidence>
<dbReference type="Gene3D" id="1.10.1060.10">
    <property type="entry name" value="Alpha-helical ferredoxin"/>
    <property type="match status" value="1"/>
</dbReference>
<dbReference type="InterPro" id="IPR001041">
    <property type="entry name" value="2Fe-2S_ferredoxin-type"/>
</dbReference>
<evidence type="ECO:0000256" key="13">
    <source>
        <dbReference type="ARBA" id="ARBA00023004"/>
    </source>
</evidence>
<keyword evidence="7" id="KW-0816">Tricarboxylic acid cycle</keyword>
<dbReference type="InterPro" id="IPR004489">
    <property type="entry name" value="Succ_DH/fum_Rdtase_Fe-S"/>
</dbReference>
<evidence type="ECO:0000256" key="11">
    <source>
        <dbReference type="ARBA" id="ARBA00022946"/>
    </source>
</evidence>
<evidence type="ECO:0000313" key="21">
    <source>
        <dbReference type="EMBL" id="MFH4979518.1"/>
    </source>
</evidence>
<dbReference type="Proteomes" id="UP001608902">
    <property type="component" value="Unassembled WGS sequence"/>
</dbReference>
<evidence type="ECO:0000256" key="8">
    <source>
        <dbReference type="ARBA" id="ARBA00022714"/>
    </source>
</evidence>
<accession>A0ABD6EHY8</accession>
<dbReference type="InterPro" id="IPR017896">
    <property type="entry name" value="4Fe4S_Fe-S-bd"/>
</dbReference>
<comment type="caution">
    <text evidence="21">The sequence shown here is derived from an EMBL/GenBank/DDBJ whole genome shotgun (WGS) entry which is preliminary data.</text>
</comment>
<dbReference type="PROSITE" id="PS51085">
    <property type="entry name" value="2FE2S_FER_2"/>
    <property type="match status" value="1"/>
</dbReference>
<dbReference type="GO" id="GO:0051538">
    <property type="term" value="F:3 iron, 4 sulfur cluster binding"/>
    <property type="evidence" value="ECO:0007669"/>
    <property type="project" value="UniProtKB-KW"/>
</dbReference>
<comment type="cofactor">
    <cofactor evidence="18">
        <name>[4Fe-4S] cluster</name>
        <dbReference type="ChEBI" id="CHEBI:49883"/>
    </cofactor>
    <text evidence="18">Binds 1 [4Fe-4S] cluster.</text>
</comment>
<evidence type="ECO:0000256" key="7">
    <source>
        <dbReference type="ARBA" id="ARBA00022532"/>
    </source>
</evidence>
<dbReference type="GO" id="GO:0008177">
    <property type="term" value="F:succinate dehydrogenase (quinone) activity"/>
    <property type="evidence" value="ECO:0007669"/>
    <property type="project" value="UniProtKB-EC"/>
</dbReference>
<evidence type="ECO:0000256" key="16">
    <source>
        <dbReference type="ARBA" id="ARBA00023136"/>
    </source>
</evidence>
<proteinExistence type="inferred from homology"/>
<feature type="domain" description="4Fe-4S ferredoxin-type" evidence="20">
    <location>
        <begin position="170"/>
        <end position="200"/>
    </location>
</feature>
<comment type="cofactor">
    <cofactor evidence="18">
        <name>[3Fe-4S] cluster</name>
        <dbReference type="ChEBI" id="CHEBI:21137"/>
    </cofactor>
    <text evidence="18">Binds 1 [3Fe-4S] cluster.</text>
</comment>
<comment type="cofactor">
    <cofactor evidence="18">
        <name>[2Fe-2S] cluster</name>
        <dbReference type="ChEBI" id="CHEBI:190135"/>
    </cofactor>
    <text evidence="18">Binds 1 [2Fe-2S] cluster.</text>
</comment>
<reference evidence="21 22" key="1">
    <citation type="submission" date="2024-08" db="EMBL/GenBank/DDBJ databases">
        <title>Gnathostoma spinigerum genome.</title>
        <authorList>
            <person name="Gonzalez-Bertolin B."/>
            <person name="Monzon S."/>
            <person name="Zaballos A."/>
            <person name="Jimenez P."/>
            <person name="Dekumyoy P."/>
            <person name="Varona S."/>
            <person name="Cuesta I."/>
            <person name="Sumanam S."/>
            <person name="Adisakwattana P."/>
            <person name="Gasser R.B."/>
            <person name="Hernandez-Gonzalez A."/>
            <person name="Young N.D."/>
            <person name="Perteguer M.J."/>
        </authorList>
    </citation>
    <scope>NUCLEOTIDE SEQUENCE [LARGE SCALE GENOMIC DNA]</scope>
    <source>
        <strain evidence="21">AL3</strain>
        <tissue evidence="21">Liver</tissue>
    </source>
</reference>
<dbReference type="PROSITE" id="PS00198">
    <property type="entry name" value="4FE4S_FER_1"/>
    <property type="match status" value="1"/>
</dbReference>
<evidence type="ECO:0000313" key="22">
    <source>
        <dbReference type="Proteomes" id="UP001608902"/>
    </source>
</evidence>
<keyword evidence="13 18" id="KW-0408">Iron</keyword>
<dbReference type="PANTHER" id="PTHR11921:SF29">
    <property type="entry name" value="SUCCINATE DEHYDROGENASE [UBIQUINONE] IRON-SULFUR SUBUNIT, MITOCHONDRIAL"/>
    <property type="match status" value="1"/>
</dbReference>
<dbReference type="PROSITE" id="PS51379">
    <property type="entry name" value="4FE4S_FER_2"/>
    <property type="match status" value="1"/>
</dbReference>
<keyword evidence="9 18" id="KW-0479">Metal-binding</keyword>
<comment type="subcellular location">
    <subcellularLocation>
        <location evidence="1 18">Mitochondrion inner membrane</location>
        <topology evidence="1 18">Peripheral membrane protein</topology>
        <orientation evidence="1 18">Matrix side</orientation>
    </subcellularLocation>
</comment>
<dbReference type="NCBIfam" id="TIGR00384">
    <property type="entry name" value="dhsB"/>
    <property type="match status" value="1"/>
</dbReference>
<evidence type="ECO:0000256" key="1">
    <source>
        <dbReference type="ARBA" id="ARBA00004443"/>
    </source>
</evidence>
<organism evidence="21 22">
    <name type="scientific">Gnathostoma spinigerum</name>
    <dbReference type="NCBI Taxonomy" id="75299"/>
    <lineage>
        <taxon>Eukaryota</taxon>
        <taxon>Metazoa</taxon>
        <taxon>Ecdysozoa</taxon>
        <taxon>Nematoda</taxon>
        <taxon>Chromadorea</taxon>
        <taxon>Rhabditida</taxon>
        <taxon>Spirurina</taxon>
        <taxon>Gnathostomatomorpha</taxon>
        <taxon>Gnathostomatoidea</taxon>
        <taxon>Gnathostomatidae</taxon>
        <taxon>Gnathostoma</taxon>
    </lineage>
</organism>
<evidence type="ECO:0000256" key="10">
    <source>
        <dbReference type="ARBA" id="ARBA00022792"/>
    </source>
</evidence>
<evidence type="ECO:0000256" key="9">
    <source>
        <dbReference type="ARBA" id="ARBA00022723"/>
    </source>
</evidence>
<sequence>MLRSPVVSLCRSFDLITHATRCASVAAAGGKRIKTFEIYRWNPERPGEKPRLQKYDVDLENCGPMVLDALIKIKNEMDPTLTFRRSCREGICGSCAMNIDGHNTLACICKTDTNTSKSCKIHPLPHMFVVKDLVPDMNLFYAQYASIQPWLQKKEKIQLGAKQLYQTVAERDKLDGLYECILCACCSTSCPSYWWNADKYLGPAVLMQAFRWIIDSRDDAAASRLSRMKDAFSAFKCHTILNCTKTCPKHLNPAYAIGMIKMLLTGLTEKPAPVKAPAGF</sequence>
<dbReference type="GO" id="GO:0046872">
    <property type="term" value="F:metal ion binding"/>
    <property type="evidence" value="ECO:0007669"/>
    <property type="project" value="UniProtKB-KW"/>
</dbReference>
<keyword evidence="12" id="KW-0560">Oxidoreductase</keyword>
<dbReference type="PANTHER" id="PTHR11921">
    <property type="entry name" value="SUCCINATE DEHYDROGENASE IRON-SULFUR PROTEIN"/>
    <property type="match status" value="1"/>
</dbReference>
<dbReference type="NCBIfam" id="NF004616">
    <property type="entry name" value="PRK05950.1"/>
    <property type="match status" value="1"/>
</dbReference>
<keyword evidence="6 18" id="KW-0004">4Fe-4S</keyword>
<evidence type="ECO:0000259" key="19">
    <source>
        <dbReference type="PROSITE" id="PS51085"/>
    </source>
</evidence>
<keyword evidence="22" id="KW-1185">Reference proteome</keyword>
<dbReference type="InterPro" id="IPR036010">
    <property type="entry name" value="2Fe-2S_ferredoxin-like_sf"/>
</dbReference>
<dbReference type="InterPro" id="IPR009051">
    <property type="entry name" value="Helical_ferredxn"/>
</dbReference>
<dbReference type="SUPFAM" id="SSF54292">
    <property type="entry name" value="2Fe-2S ferredoxin-like"/>
    <property type="match status" value="1"/>
</dbReference>
<dbReference type="GO" id="GO:0051539">
    <property type="term" value="F:4 iron, 4 sulfur cluster binding"/>
    <property type="evidence" value="ECO:0007669"/>
    <property type="project" value="UniProtKB-KW"/>
</dbReference>
<keyword evidence="8 18" id="KW-0001">2Fe-2S</keyword>
<keyword evidence="11" id="KW-0809">Transit peptide</keyword>